<evidence type="ECO:0000313" key="2">
    <source>
        <dbReference type="Proteomes" id="UP000615446"/>
    </source>
</evidence>
<accession>A0A8H3L2W7</accession>
<sequence length="180" mass="20845">MQPPSLTMKVYKLFLDIYYDNFGTFGNVYHSLGGVYVQFENMPAHQKKLLKNQFVLRFVSFGGNFNKFMLLFVSGMKEFEQEKLMKMNGKDSWVIANLGVVTADLPQGNNMADIPATSRYHHTTDVQFKEISDEFVTTRQNQLCTEYGLRVKPSILDRLLRERHLQTSQDVYYATAGKFE</sequence>
<gene>
    <name evidence="1" type="ORF">RCL2_000628600</name>
</gene>
<name>A0A8H3L2W7_9GLOM</name>
<dbReference type="AlphaFoldDB" id="A0A8H3L2W7"/>
<dbReference type="Proteomes" id="UP000615446">
    <property type="component" value="Unassembled WGS sequence"/>
</dbReference>
<dbReference type="EMBL" id="BLAL01000041">
    <property type="protein sequence ID" value="GES78970.1"/>
    <property type="molecule type" value="Genomic_DNA"/>
</dbReference>
<organism evidence="1 2">
    <name type="scientific">Rhizophagus clarus</name>
    <dbReference type="NCBI Taxonomy" id="94130"/>
    <lineage>
        <taxon>Eukaryota</taxon>
        <taxon>Fungi</taxon>
        <taxon>Fungi incertae sedis</taxon>
        <taxon>Mucoromycota</taxon>
        <taxon>Glomeromycotina</taxon>
        <taxon>Glomeromycetes</taxon>
        <taxon>Glomerales</taxon>
        <taxon>Glomeraceae</taxon>
        <taxon>Rhizophagus</taxon>
    </lineage>
</organism>
<comment type="caution">
    <text evidence="1">The sequence shown here is derived from an EMBL/GenBank/DDBJ whole genome shotgun (WGS) entry which is preliminary data.</text>
</comment>
<reference evidence="1" key="1">
    <citation type="submission" date="2019-10" db="EMBL/GenBank/DDBJ databases">
        <title>Conservation and host-specific expression of non-tandemly repeated heterogenous ribosome RNA gene in arbuscular mycorrhizal fungi.</title>
        <authorList>
            <person name="Maeda T."/>
            <person name="Kobayashi Y."/>
            <person name="Nakagawa T."/>
            <person name="Ezawa T."/>
            <person name="Yamaguchi K."/>
            <person name="Bino T."/>
            <person name="Nishimoto Y."/>
            <person name="Shigenobu S."/>
            <person name="Kawaguchi M."/>
        </authorList>
    </citation>
    <scope>NUCLEOTIDE SEQUENCE</scope>
    <source>
        <strain evidence="1">HR1</strain>
    </source>
</reference>
<evidence type="ECO:0000313" key="1">
    <source>
        <dbReference type="EMBL" id="GES78970.1"/>
    </source>
</evidence>
<proteinExistence type="predicted"/>
<protein>
    <submittedName>
        <fullName evidence="1">Uncharacterized protein</fullName>
    </submittedName>
</protein>